<dbReference type="Gene3D" id="1.25.10.10">
    <property type="entry name" value="Leucine-rich Repeat Variant"/>
    <property type="match status" value="2"/>
</dbReference>
<dbReference type="PANTHER" id="PTHR13554:SF10">
    <property type="entry name" value="26S PROTEASOME NON-ATPASE REGULATORY SUBUNIT 5"/>
    <property type="match status" value="1"/>
</dbReference>
<proteinExistence type="inferred from homology"/>
<name>A0A834XNF7_APHGI</name>
<dbReference type="GO" id="GO:0043248">
    <property type="term" value="P:proteasome assembly"/>
    <property type="evidence" value="ECO:0007669"/>
    <property type="project" value="InterPro"/>
</dbReference>
<evidence type="ECO:0000313" key="3">
    <source>
        <dbReference type="EMBL" id="KAF7990012.1"/>
    </source>
</evidence>
<comment type="caution">
    <text evidence="3">The sequence shown here is derived from an EMBL/GenBank/DDBJ whole genome shotgun (WGS) entry which is preliminary data.</text>
</comment>
<accession>A0A834XNF7</accession>
<gene>
    <name evidence="3" type="ORF">HCN44_008686</name>
</gene>
<evidence type="ECO:0000313" key="4">
    <source>
        <dbReference type="Proteomes" id="UP000639338"/>
    </source>
</evidence>
<dbReference type="PANTHER" id="PTHR13554">
    <property type="entry name" value="26S PROTEASOME NON-ATPASE REGULATORY SUBUNIT 5-RELATED"/>
    <property type="match status" value="1"/>
</dbReference>
<reference evidence="3 4" key="1">
    <citation type="submission" date="2020-08" db="EMBL/GenBank/DDBJ databases">
        <title>Aphidius gifuensis genome sequencing and assembly.</title>
        <authorList>
            <person name="Du Z."/>
        </authorList>
    </citation>
    <scope>NUCLEOTIDE SEQUENCE [LARGE SCALE GENOMIC DNA]</scope>
    <source>
        <strain evidence="3">YNYX2018</strain>
        <tissue evidence="3">Adults</tissue>
    </source>
</reference>
<dbReference type="OrthoDB" id="10250600at2759"/>
<protein>
    <recommendedName>
        <fullName evidence="2">26S proteasome non-ATPase regulatory subunit 5</fullName>
    </recommendedName>
</protein>
<keyword evidence="4" id="KW-1185">Reference proteome</keyword>
<dbReference type="InterPro" id="IPR019538">
    <property type="entry name" value="PSMD5"/>
</dbReference>
<dbReference type="InterPro" id="IPR011989">
    <property type="entry name" value="ARM-like"/>
</dbReference>
<dbReference type="InterPro" id="IPR016024">
    <property type="entry name" value="ARM-type_fold"/>
</dbReference>
<organism evidence="3 4">
    <name type="scientific">Aphidius gifuensis</name>
    <name type="common">Parasitoid wasp</name>
    <dbReference type="NCBI Taxonomy" id="684658"/>
    <lineage>
        <taxon>Eukaryota</taxon>
        <taxon>Metazoa</taxon>
        <taxon>Ecdysozoa</taxon>
        <taxon>Arthropoda</taxon>
        <taxon>Hexapoda</taxon>
        <taxon>Insecta</taxon>
        <taxon>Pterygota</taxon>
        <taxon>Neoptera</taxon>
        <taxon>Endopterygota</taxon>
        <taxon>Hymenoptera</taxon>
        <taxon>Apocrita</taxon>
        <taxon>Ichneumonoidea</taxon>
        <taxon>Braconidae</taxon>
        <taxon>Aphidiinae</taxon>
        <taxon>Aphidius</taxon>
    </lineage>
</organism>
<dbReference type="EMBL" id="JACMRX010000005">
    <property type="protein sequence ID" value="KAF7990012.1"/>
    <property type="molecule type" value="Genomic_DNA"/>
</dbReference>
<dbReference type="Pfam" id="PF10508">
    <property type="entry name" value="Proteasom_PSMB"/>
    <property type="match status" value="1"/>
</dbReference>
<comment type="similarity">
    <text evidence="1">Belongs to the proteasome subunit S5B/HSM3 family.</text>
</comment>
<evidence type="ECO:0000256" key="1">
    <source>
        <dbReference type="ARBA" id="ARBA00006823"/>
    </source>
</evidence>
<dbReference type="Proteomes" id="UP000639338">
    <property type="component" value="Unassembled WGS sequence"/>
</dbReference>
<sequence length="503" mass="56775">MIEWFERKIISIDENTDNEIKKETLEDFKIKLRSLTSIELHNVAQNLDFTRLFSQLTSNDSIYNEEVCNNLSTLFSVLEAGEVFKRFPMEMSQFIIHEDPLVKKLVLKELLKTASSENSVTQLINDKNILNLVIEEIGKDDLVVAKIAMDVIKQVGKSPAGVKALYSSPLLTSLARLISKRGVISFRIYDVVVDIAKHSKENLDASATSGFLSSLINILQDDDVLLQLNALEVMAELASTDYGLNYLEERDVLKTLSDKIADANENPLSILLIPGLMRFFGKISKSHIDILSKYPPVIYALFDVINETEDTLLLTNALDTLGHIASTNDGKYALQNLGQFMNNAIHRISQVIKTMPSELKVCGLDCLAMILYVDKTKRDNQIMSLTKSWFDLINNDPLDMIIGYCRQPFHDIKISSYRVLSSISNQTWGHELIASYPGLIELLLARTTDCDKNIKEIRYEIIKNLSEAEDVFDSGNIQKFTTYVHQGPYFVDLETEVATEVPT</sequence>
<dbReference type="GO" id="GO:0005829">
    <property type="term" value="C:cytosol"/>
    <property type="evidence" value="ECO:0007669"/>
    <property type="project" value="TreeGrafter"/>
</dbReference>
<dbReference type="SUPFAM" id="SSF48371">
    <property type="entry name" value="ARM repeat"/>
    <property type="match status" value="1"/>
</dbReference>
<dbReference type="AlphaFoldDB" id="A0A834XNF7"/>
<evidence type="ECO:0000256" key="2">
    <source>
        <dbReference type="ARBA" id="ARBA00014933"/>
    </source>
</evidence>